<evidence type="ECO:0000313" key="6">
    <source>
        <dbReference type="EMBL" id="CEM49708.1"/>
    </source>
</evidence>
<dbReference type="InterPro" id="IPR033901">
    <property type="entry name" value="RNAPI/III_AC40"/>
</dbReference>
<evidence type="ECO:0000256" key="2">
    <source>
        <dbReference type="ARBA" id="ARBA00023163"/>
    </source>
</evidence>
<dbReference type="HAMAP" id="MF_00320">
    <property type="entry name" value="RNApol_arch_Rpo3"/>
    <property type="match status" value="1"/>
</dbReference>
<dbReference type="PANTHER" id="PTHR11800">
    <property type="entry name" value="DNA-DIRECTED RNA POLYMERASE"/>
    <property type="match status" value="1"/>
</dbReference>
<feature type="region of interest" description="Disordered" evidence="4">
    <location>
        <begin position="1"/>
        <end position="26"/>
    </location>
</feature>
<dbReference type="GO" id="GO:0005736">
    <property type="term" value="C:RNA polymerase I complex"/>
    <property type="evidence" value="ECO:0007669"/>
    <property type="project" value="TreeGrafter"/>
</dbReference>
<dbReference type="AlphaFoldDB" id="A0A0G4HYU1"/>
<accession>A0A0G4HYU1</accession>
<dbReference type="VEuPathDB" id="CryptoDB:Cvel_9564"/>
<comment type="similarity">
    <text evidence="3">Belongs to the archaeal Rpo3/eukaryotic RPB3 RNA polymerase subunit family.</text>
</comment>
<dbReference type="InterPro" id="IPR036603">
    <property type="entry name" value="RBP11-like"/>
</dbReference>
<feature type="region of interest" description="Disordered" evidence="4">
    <location>
        <begin position="283"/>
        <end position="310"/>
    </location>
</feature>
<dbReference type="InterPro" id="IPR050518">
    <property type="entry name" value="Rpo3/RPB3_RNA_Pol_subunit"/>
</dbReference>
<dbReference type="GO" id="GO:0005666">
    <property type="term" value="C:RNA polymerase III complex"/>
    <property type="evidence" value="ECO:0007669"/>
    <property type="project" value="TreeGrafter"/>
</dbReference>
<dbReference type="InterPro" id="IPR011263">
    <property type="entry name" value="DNA-dir_RNA_pol_RpoA/D/Rpb3"/>
</dbReference>
<dbReference type="SUPFAM" id="SSF56553">
    <property type="entry name" value="Insert subdomain of RNA polymerase alpha subunit"/>
    <property type="match status" value="1"/>
</dbReference>
<dbReference type="PANTHER" id="PTHR11800:SF13">
    <property type="entry name" value="DNA-DIRECTED RNA POLYMERASES I AND III SUBUNIT RPAC1"/>
    <property type="match status" value="1"/>
</dbReference>
<name>A0A0G4HYU1_9ALVE</name>
<sequence length="446" mass="48424">MAPKKKKNEKKVETNETEEVPRLPPHIEKQRRMLTLRSEGPAHANTHEYSGLYASLGIDNSFHLKRHKRNFRMEFKKDALTLAEGGDTLTFDVVGVDPAIANAYRRVMLAEIPTVCIETVTMFQNTGVLQDELLCQRIGLVPLLIDSDKIEFRQQNQEVTAATGVHFSLKMTCTRGTLSVYSRDLVWTPQSDAERQKWKDAPPKPVLPNILLTKIRPGQEIDLIAVAEKGLAKEHAKWSPVATATYRLQPYIDFPSGSVLPAETAESLVQSCKVGVFELATPPPPAASSSSSSAKSAGAPMDIEDGAEGGVREVRVTDPLRCTSCRNCFEQLPGVVEVNKIKDHFIFTVESVGSLSCDKIVRDASKVLIQKCEDLLVEIEALENSSQFGQEGVEGGEAQVFLGRAETGEAGSSSSSSSSSSASLQQTGDAQKGKKGAGGGKRKGRG</sequence>
<dbReference type="InterPro" id="IPR036643">
    <property type="entry name" value="RNApol_insert_sf"/>
</dbReference>
<feature type="compositionally biased region" description="Low complexity" evidence="4">
    <location>
        <begin position="412"/>
        <end position="423"/>
    </location>
</feature>
<feature type="compositionally biased region" description="Basic and acidic residues" evidence="4">
    <location>
        <begin position="10"/>
        <end position="26"/>
    </location>
</feature>
<dbReference type="Pfam" id="PF01000">
    <property type="entry name" value="RNA_pol_A_bac"/>
    <property type="match status" value="1"/>
</dbReference>
<evidence type="ECO:0000259" key="5">
    <source>
        <dbReference type="SMART" id="SM00662"/>
    </source>
</evidence>
<feature type="domain" description="DNA-directed RNA polymerase RpoA/D/Rpb3-type" evidence="5">
    <location>
        <begin position="88"/>
        <end position="378"/>
    </location>
</feature>
<reference evidence="6" key="1">
    <citation type="submission" date="2014-11" db="EMBL/GenBank/DDBJ databases">
        <authorList>
            <person name="Otto D Thomas"/>
            <person name="Naeem Raeece"/>
        </authorList>
    </citation>
    <scope>NUCLEOTIDE SEQUENCE</scope>
</reference>
<gene>
    <name evidence="6" type="ORF">Cvel_9564</name>
</gene>
<dbReference type="InterPro" id="IPR022842">
    <property type="entry name" value="RNAP_Rpo3/Rpb3/RPAC1"/>
</dbReference>
<dbReference type="InterPro" id="IPR011262">
    <property type="entry name" value="DNA-dir_RNA_pol_insert"/>
</dbReference>
<dbReference type="SUPFAM" id="SSF55257">
    <property type="entry name" value="RBP11-like subunits of RNA polymerase"/>
    <property type="match status" value="1"/>
</dbReference>
<dbReference type="GO" id="GO:0046983">
    <property type="term" value="F:protein dimerization activity"/>
    <property type="evidence" value="ECO:0007669"/>
    <property type="project" value="InterPro"/>
</dbReference>
<dbReference type="EMBL" id="CDMZ01004424">
    <property type="protein sequence ID" value="CEM49708.1"/>
    <property type="molecule type" value="Genomic_DNA"/>
</dbReference>
<organism evidence="6">
    <name type="scientific">Chromera velia CCMP2878</name>
    <dbReference type="NCBI Taxonomy" id="1169474"/>
    <lineage>
        <taxon>Eukaryota</taxon>
        <taxon>Sar</taxon>
        <taxon>Alveolata</taxon>
        <taxon>Colpodellida</taxon>
        <taxon>Chromeraceae</taxon>
        <taxon>Chromera</taxon>
    </lineage>
</organism>
<protein>
    <recommendedName>
        <fullName evidence="5">DNA-directed RNA polymerase RpoA/D/Rpb3-type domain-containing protein</fullName>
    </recommendedName>
</protein>
<feature type="compositionally biased region" description="Low complexity" evidence="4">
    <location>
        <begin position="287"/>
        <end position="300"/>
    </location>
</feature>
<dbReference type="SMART" id="SM00662">
    <property type="entry name" value="RPOLD"/>
    <property type="match status" value="1"/>
</dbReference>
<dbReference type="GO" id="GO:0006351">
    <property type="term" value="P:DNA-templated transcription"/>
    <property type="evidence" value="ECO:0007669"/>
    <property type="project" value="InterPro"/>
</dbReference>
<dbReference type="Gene3D" id="2.170.120.12">
    <property type="entry name" value="DNA-directed RNA polymerase, insert domain"/>
    <property type="match status" value="1"/>
</dbReference>
<dbReference type="PhylomeDB" id="A0A0G4HYU1"/>
<evidence type="ECO:0000256" key="4">
    <source>
        <dbReference type="SAM" id="MobiDB-lite"/>
    </source>
</evidence>
<evidence type="ECO:0000256" key="1">
    <source>
        <dbReference type="ARBA" id="ARBA00022478"/>
    </source>
</evidence>
<keyword evidence="2" id="KW-0804">Transcription</keyword>
<dbReference type="CDD" id="cd07032">
    <property type="entry name" value="RNAP_I_II_AC40"/>
    <property type="match status" value="1"/>
</dbReference>
<dbReference type="Pfam" id="PF01193">
    <property type="entry name" value="RNA_pol_L"/>
    <property type="match status" value="1"/>
</dbReference>
<feature type="region of interest" description="Disordered" evidence="4">
    <location>
        <begin position="399"/>
        <end position="446"/>
    </location>
</feature>
<evidence type="ECO:0000256" key="3">
    <source>
        <dbReference type="ARBA" id="ARBA00025804"/>
    </source>
</evidence>
<proteinExistence type="inferred from homology"/>
<keyword evidence="1" id="KW-0240">DNA-directed RNA polymerase</keyword>
<dbReference type="Gene3D" id="3.30.1360.10">
    <property type="entry name" value="RNA polymerase, RBP11-like subunit"/>
    <property type="match status" value="1"/>
</dbReference>
<dbReference type="GO" id="GO:0003899">
    <property type="term" value="F:DNA-directed RNA polymerase activity"/>
    <property type="evidence" value="ECO:0007669"/>
    <property type="project" value="InterPro"/>
</dbReference>